<accession>A0A093VQ83</accession>
<organism evidence="1">
    <name type="scientific">Talaromyces marneffei PM1</name>
    <dbReference type="NCBI Taxonomy" id="1077442"/>
    <lineage>
        <taxon>Eukaryota</taxon>
        <taxon>Fungi</taxon>
        <taxon>Dikarya</taxon>
        <taxon>Ascomycota</taxon>
        <taxon>Pezizomycotina</taxon>
        <taxon>Eurotiomycetes</taxon>
        <taxon>Eurotiomycetidae</taxon>
        <taxon>Eurotiales</taxon>
        <taxon>Trichocomaceae</taxon>
        <taxon>Talaromyces</taxon>
        <taxon>Talaromyces sect. Talaromyces</taxon>
    </lineage>
</organism>
<proteinExistence type="predicted"/>
<dbReference type="HOGENOM" id="CLU_1054402_0_0_1"/>
<reference key="1">
    <citation type="journal article" date="2014" name="PLoS Genet.">
        <title>Signature Gene Expression Reveals Novel Clues to the Molecular Mechanisms of Dimorphic Transition in Penicillium marneffei.</title>
        <authorList>
            <person name="Yang E."/>
            <person name="Wang G."/>
            <person name="Cai J."/>
            <person name="Woo P.C."/>
            <person name="Lau S.K."/>
            <person name="Yuen K.-Y."/>
            <person name="Chow W.-N."/>
            <person name="Lin X."/>
        </authorList>
    </citation>
    <scope>NUCLEOTIDE SEQUENCE [LARGE SCALE GENOMIC DNA]</scope>
    <source>
        <strain>PM1</strain>
    </source>
</reference>
<dbReference type="PANTHER" id="PTHR47657">
    <property type="entry name" value="STEROL REGULATORY ELEMENT-BINDING PROTEIN ECM22"/>
    <property type="match status" value="1"/>
</dbReference>
<protein>
    <submittedName>
        <fullName evidence="1">Sterol regulatory element-binding protein ECM22</fullName>
    </submittedName>
</protein>
<name>A0A093VQ83_TALMA</name>
<comment type="caution">
    <text evidence="1">The sequence shown here is derived from an EMBL/GenBank/DDBJ whole genome shotgun (WGS) entry which is preliminary data.</text>
</comment>
<evidence type="ECO:0000313" key="1">
    <source>
        <dbReference type="EMBL" id="KFX48801.1"/>
    </source>
</evidence>
<dbReference type="EMBL" id="JPOX01000011">
    <property type="protein sequence ID" value="KFX48801.1"/>
    <property type="molecule type" value="Genomic_DNA"/>
</dbReference>
<sequence length="264" mass="30731">MQLQCPIHALHLLDDLHLFHHFTISTYNTISDDAGSRELWQIHVPRWGMNFPSIQHLILAISALHWHELPNRRDEYVQKADEHFTFGLWGPRVWEYLVFGDHGPSEWRVLMNGVRLVVESHHSEVFTGVLAPISQPTALCVGLSSDRAKMDSHIEPLRKVRTLVQQHMQRDTDMVMYDTVIDDLLAVMAEVNEKRSIQWPQTVNPRALDWVSTIPMSSLGNITKVHLLLLQLGNRVLNDKRIRHGQCWTFSKEYRYLSLYNSEE</sequence>
<gene>
    <name evidence="1" type="ORF">GQ26_0111790</name>
</gene>
<reference evidence="1" key="2">
    <citation type="journal article" date="2014" name="PLoS Genet.">
        <title>Signature gene expression reveals novel clues to the molecular mechanisms of dimorphic transition in Penicillium marneffei.</title>
        <authorList>
            <person name="Yang E."/>
            <person name="Wang G."/>
            <person name="Cai J."/>
            <person name="Woo P.C."/>
            <person name="Lau S.K."/>
            <person name="Yuen K.-Y."/>
            <person name="Chow W.-N."/>
            <person name="Lin X."/>
        </authorList>
    </citation>
    <scope>NUCLEOTIDE SEQUENCE</scope>
    <source>
        <strain evidence="1">PM1</strain>
    </source>
</reference>
<dbReference type="AlphaFoldDB" id="A0A093VQ83"/>
<dbReference type="PANTHER" id="PTHR47657:SF13">
    <property type="entry name" value="ZN(2)-C6 FUNGAL-TYPE DOMAIN-CONTAINING PROTEIN-RELATED"/>
    <property type="match status" value="1"/>
</dbReference>
<dbReference type="InterPro" id="IPR052400">
    <property type="entry name" value="Zn2-C6_fungal_TF"/>
</dbReference>
<dbReference type="GO" id="GO:0000981">
    <property type="term" value="F:DNA-binding transcription factor activity, RNA polymerase II-specific"/>
    <property type="evidence" value="ECO:0007669"/>
    <property type="project" value="TreeGrafter"/>
</dbReference>